<protein>
    <recommendedName>
        <fullName evidence="3">Lipocalin-like domain-containing protein</fullName>
    </recommendedName>
</protein>
<accession>A0ABW3R7A2</accession>
<organism evidence="1 2">
    <name type="scientific">Hwangdonia seohaensis</name>
    <dbReference type="NCBI Taxonomy" id="1240727"/>
    <lineage>
        <taxon>Bacteria</taxon>
        <taxon>Pseudomonadati</taxon>
        <taxon>Bacteroidota</taxon>
        <taxon>Flavobacteriia</taxon>
        <taxon>Flavobacteriales</taxon>
        <taxon>Flavobacteriaceae</taxon>
        <taxon>Hwangdonia</taxon>
    </lineage>
</organism>
<proteinExistence type="predicted"/>
<evidence type="ECO:0008006" key="3">
    <source>
        <dbReference type="Google" id="ProtNLM"/>
    </source>
</evidence>
<keyword evidence="2" id="KW-1185">Reference proteome</keyword>
<evidence type="ECO:0000313" key="1">
    <source>
        <dbReference type="EMBL" id="MFD1160866.1"/>
    </source>
</evidence>
<comment type="caution">
    <text evidence="1">The sequence shown here is derived from an EMBL/GenBank/DDBJ whole genome shotgun (WGS) entry which is preliminary data.</text>
</comment>
<sequence>MKNTCLLIFALALLILGCGKEGLPIDPKKDILGKWELIQQGTSLENLFDVDPNGYTEFIDETSYRFYNYQTEEFDDGDYTLNDSSLTFFYYAVENGQVVDTIPVKYFYTFKDHKTLVLDIDASAIFRTFIYKKID</sequence>
<gene>
    <name evidence="1" type="ORF">ACFQ2E_00465</name>
</gene>
<dbReference type="PROSITE" id="PS51257">
    <property type="entry name" value="PROKAR_LIPOPROTEIN"/>
    <property type="match status" value="1"/>
</dbReference>
<evidence type="ECO:0000313" key="2">
    <source>
        <dbReference type="Proteomes" id="UP001597163"/>
    </source>
</evidence>
<dbReference type="Proteomes" id="UP001597163">
    <property type="component" value="Unassembled WGS sequence"/>
</dbReference>
<name>A0ABW3R7A2_9FLAO</name>
<dbReference type="RefSeq" id="WP_311935026.1">
    <property type="nucleotide sequence ID" value="NZ_JAVSCK010000001.1"/>
</dbReference>
<reference evidence="2" key="1">
    <citation type="journal article" date="2019" name="Int. J. Syst. Evol. Microbiol.">
        <title>The Global Catalogue of Microorganisms (GCM) 10K type strain sequencing project: providing services to taxonomists for standard genome sequencing and annotation.</title>
        <authorList>
            <consortium name="The Broad Institute Genomics Platform"/>
            <consortium name="The Broad Institute Genome Sequencing Center for Infectious Disease"/>
            <person name="Wu L."/>
            <person name="Ma J."/>
        </authorList>
    </citation>
    <scope>NUCLEOTIDE SEQUENCE [LARGE SCALE GENOMIC DNA]</scope>
    <source>
        <strain evidence="2">CCUG 63246</strain>
    </source>
</reference>
<dbReference type="EMBL" id="JBHTLJ010000001">
    <property type="protein sequence ID" value="MFD1160866.1"/>
    <property type="molecule type" value="Genomic_DNA"/>
</dbReference>